<organism evidence="2 3">
    <name type="scientific">Parathalassolituus penaei</name>
    <dbReference type="NCBI Taxonomy" id="2997323"/>
    <lineage>
        <taxon>Bacteria</taxon>
        <taxon>Pseudomonadati</taxon>
        <taxon>Pseudomonadota</taxon>
        <taxon>Gammaproteobacteria</taxon>
        <taxon>Oceanospirillales</taxon>
        <taxon>Oceanospirillaceae</taxon>
        <taxon>Parathalassolituus</taxon>
    </lineage>
</organism>
<comment type="caution">
    <text evidence="2">The sequence shown here is derived from an EMBL/GenBank/DDBJ whole genome shotgun (WGS) entry which is preliminary data.</text>
</comment>
<gene>
    <name evidence="2" type="ORF">OUO13_03855</name>
</gene>
<dbReference type="SMART" id="SM00450">
    <property type="entry name" value="RHOD"/>
    <property type="match status" value="1"/>
</dbReference>
<dbReference type="Proteomes" id="UP001150830">
    <property type="component" value="Unassembled WGS sequence"/>
</dbReference>
<name>A0A9X3ECI4_9GAMM</name>
<evidence type="ECO:0000259" key="1">
    <source>
        <dbReference type="PROSITE" id="PS50206"/>
    </source>
</evidence>
<sequence length="190" mass="20970">MARRSLIVVGIWSDVAGGDGAGRYSLPLCASKQDTRPSNRYTAPSFLPAMTRIMNHVIEFIGNHWWLVGIWGAFLAALLWDNSRRSGGSVSAAMATTLINKQDAVVVDIRDKKDFSTGHLANALNIPFSNFAQRMNELDQYKSRPIILVCKTGTTVSVAARMLNEKGFNTLRLSGGMMEWNAQNLPVVRK</sequence>
<proteinExistence type="predicted"/>
<accession>A0A9X3ECI4</accession>
<feature type="domain" description="Rhodanese" evidence="1">
    <location>
        <begin position="100"/>
        <end position="189"/>
    </location>
</feature>
<protein>
    <submittedName>
        <fullName evidence="2">Rhodanese-like domain-containing protein</fullName>
    </submittedName>
</protein>
<evidence type="ECO:0000313" key="3">
    <source>
        <dbReference type="Proteomes" id="UP001150830"/>
    </source>
</evidence>
<dbReference type="InterPro" id="IPR001763">
    <property type="entry name" value="Rhodanese-like_dom"/>
</dbReference>
<dbReference type="CDD" id="cd00158">
    <property type="entry name" value="RHOD"/>
    <property type="match status" value="1"/>
</dbReference>
<dbReference type="SUPFAM" id="SSF52821">
    <property type="entry name" value="Rhodanese/Cell cycle control phosphatase"/>
    <property type="match status" value="1"/>
</dbReference>
<dbReference type="Gene3D" id="3.40.250.10">
    <property type="entry name" value="Rhodanese-like domain"/>
    <property type="match status" value="1"/>
</dbReference>
<keyword evidence="3" id="KW-1185">Reference proteome</keyword>
<dbReference type="EMBL" id="JAPNOA010000016">
    <property type="protein sequence ID" value="MCY0964309.1"/>
    <property type="molecule type" value="Genomic_DNA"/>
</dbReference>
<dbReference type="InterPro" id="IPR050229">
    <property type="entry name" value="GlpE_sulfurtransferase"/>
</dbReference>
<dbReference type="Pfam" id="PF00581">
    <property type="entry name" value="Rhodanese"/>
    <property type="match status" value="1"/>
</dbReference>
<dbReference type="InterPro" id="IPR036873">
    <property type="entry name" value="Rhodanese-like_dom_sf"/>
</dbReference>
<dbReference type="PROSITE" id="PS50206">
    <property type="entry name" value="RHODANESE_3"/>
    <property type="match status" value="1"/>
</dbReference>
<dbReference type="PANTHER" id="PTHR43031:SF18">
    <property type="entry name" value="RHODANESE-RELATED SULFURTRANSFERASES"/>
    <property type="match status" value="1"/>
</dbReference>
<dbReference type="AlphaFoldDB" id="A0A9X3ECI4"/>
<evidence type="ECO:0000313" key="2">
    <source>
        <dbReference type="EMBL" id="MCY0964309.1"/>
    </source>
</evidence>
<dbReference type="PANTHER" id="PTHR43031">
    <property type="entry name" value="FAD-DEPENDENT OXIDOREDUCTASE"/>
    <property type="match status" value="1"/>
</dbReference>
<reference evidence="2" key="1">
    <citation type="submission" date="2022-11" db="EMBL/GenBank/DDBJ databases">
        <title>Parathalassolutuus dongxingensis gen. nov., sp. nov., a novel member of family Oceanospirillaceae isolated from a coastal shrimp pond in Guangxi, China.</title>
        <authorList>
            <person name="Chen H."/>
        </authorList>
    </citation>
    <scope>NUCLEOTIDE SEQUENCE</scope>
    <source>
        <strain evidence="2">G-43</strain>
    </source>
</reference>